<evidence type="ECO:0000259" key="5">
    <source>
        <dbReference type="PROSITE" id="PS50894"/>
    </source>
</evidence>
<dbReference type="EMBL" id="CP074694">
    <property type="protein sequence ID" value="QVL33918.1"/>
    <property type="molecule type" value="Genomic_DNA"/>
</dbReference>
<dbReference type="AlphaFoldDB" id="A0A8E6BB53"/>
<accession>A0A8E6BB53</accession>
<dbReference type="GO" id="GO:0005886">
    <property type="term" value="C:plasma membrane"/>
    <property type="evidence" value="ECO:0007669"/>
    <property type="project" value="UniProtKB-SubCell"/>
</dbReference>
<dbReference type="SUPFAM" id="SSF47226">
    <property type="entry name" value="Histidine-containing phosphotransfer domain, HPT domain"/>
    <property type="match status" value="1"/>
</dbReference>
<dbReference type="GO" id="GO:0005524">
    <property type="term" value="F:ATP binding"/>
    <property type="evidence" value="ECO:0007669"/>
    <property type="project" value="UniProtKB-KW"/>
</dbReference>
<dbReference type="InterPro" id="IPR008207">
    <property type="entry name" value="Sig_transdc_His_kin_Hpt_dom"/>
</dbReference>
<feature type="modified residue" description="4-aspartylphosphate" evidence="3">
    <location>
        <position position="51"/>
    </location>
</feature>
<dbReference type="InterPro" id="IPR001789">
    <property type="entry name" value="Sig_transdc_resp-reg_receiver"/>
</dbReference>
<name>A0A8E6BB53_9BACT</name>
<feature type="domain" description="HPt" evidence="5">
    <location>
        <begin position="145"/>
        <end position="235"/>
    </location>
</feature>
<dbReference type="InterPro" id="IPR011006">
    <property type="entry name" value="CheY-like_superfamily"/>
</dbReference>
<proteinExistence type="predicted"/>
<dbReference type="KEGG" id="tsph:KIH39_08430"/>
<dbReference type="CDD" id="cd17546">
    <property type="entry name" value="REC_hyHK_CKI1_RcsC-like"/>
    <property type="match status" value="1"/>
</dbReference>
<dbReference type="InterPro" id="IPR036641">
    <property type="entry name" value="HPT_dom_sf"/>
</dbReference>
<feature type="domain" description="Response regulatory" evidence="4">
    <location>
        <begin position="2"/>
        <end position="116"/>
    </location>
</feature>
<organism evidence="6 7">
    <name type="scientific">Telmatocola sphagniphila</name>
    <dbReference type="NCBI Taxonomy" id="1123043"/>
    <lineage>
        <taxon>Bacteria</taxon>
        <taxon>Pseudomonadati</taxon>
        <taxon>Planctomycetota</taxon>
        <taxon>Planctomycetia</taxon>
        <taxon>Gemmatales</taxon>
        <taxon>Gemmataceae</taxon>
    </lineage>
</organism>
<dbReference type="GO" id="GO:0000160">
    <property type="term" value="P:phosphorelay signal transduction system"/>
    <property type="evidence" value="ECO:0007669"/>
    <property type="project" value="InterPro"/>
</dbReference>
<dbReference type="PROSITE" id="PS50894">
    <property type="entry name" value="HPT"/>
    <property type="match status" value="1"/>
</dbReference>
<dbReference type="SMART" id="SM00448">
    <property type="entry name" value="REC"/>
    <property type="match status" value="1"/>
</dbReference>
<keyword evidence="1 3" id="KW-0597">Phosphoprotein</keyword>
<evidence type="ECO:0000256" key="3">
    <source>
        <dbReference type="PROSITE-ProRule" id="PRU00169"/>
    </source>
</evidence>
<evidence type="ECO:0000256" key="2">
    <source>
        <dbReference type="PROSITE-ProRule" id="PRU00110"/>
    </source>
</evidence>
<dbReference type="Proteomes" id="UP000676194">
    <property type="component" value="Chromosome"/>
</dbReference>
<dbReference type="PROSITE" id="PS50110">
    <property type="entry name" value="RESPONSE_REGULATORY"/>
    <property type="match status" value="1"/>
</dbReference>
<sequence>MKVLLAEDNPDNQKIICFFLRQASLFVEVVDTGEKAIQAALKGDFDFILMDMQMPQMDGYTATRTLRQRGHLKPIIALTAHSRSSAEKKCLESGCDGFLSKPLDMEKIAQLLKKLVPDESQLAKAPTVVIHPMKPAQQVQIRKEIPEDLQRLQEAYINSLTNKVAELVAAAENNDRSLIAEASHRLRGSAGMYGLIDIAETACMVEDACREGRDLDLLSDLIQELRDLSNLLLGV</sequence>
<protein>
    <submittedName>
        <fullName evidence="6">Response regulator</fullName>
    </submittedName>
</protein>
<dbReference type="SUPFAM" id="SSF52172">
    <property type="entry name" value="CheY-like"/>
    <property type="match status" value="1"/>
</dbReference>
<evidence type="ECO:0000313" key="7">
    <source>
        <dbReference type="Proteomes" id="UP000676194"/>
    </source>
</evidence>
<gene>
    <name evidence="6" type="ORF">KIH39_08430</name>
</gene>
<feature type="modified residue" description="Phosphohistidine" evidence="2">
    <location>
        <position position="184"/>
    </location>
</feature>
<dbReference type="PANTHER" id="PTHR45339:SF3">
    <property type="entry name" value="HISTIDINE KINASE"/>
    <property type="match status" value="1"/>
</dbReference>
<dbReference type="GO" id="GO:0004672">
    <property type="term" value="F:protein kinase activity"/>
    <property type="evidence" value="ECO:0007669"/>
    <property type="project" value="UniProtKB-ARBA"/>
</dbReference>
<reference evidence="6" key="1">
    <citation type="submission" date="2021-05" db="EMBL/GenBank/DDBJ databases">
        <title>Complete genome sequence of the cellulolytic planctomycete Telmatocola sphagniphila SP2T and characterization of the first cellulase from planctomycetes.</title>
        <authorList>
            <person name="Rakitin A.L."/>
            <person name="Beletsky A.V."/>
            <person name="Naumoff D.G."/>
            <person name="Kulichevskaya I.S."/>
            <person name="Mardanov A.V."/>
            <person name="Ravin N.V."/>
            <person name="Dedysh S.N."/>
        </authorList>
    </citation>
    <scope>NUCLEOTIDE SEQUENCE</scope>
    <source>
        <strain evidence="6">SP2T</strain>
    </source>
</reference>
<dbReference type="CDD" id="cd00088">
    <property type="entry name" value="HPT"/>
    <property type="match status" value="1"/>
</dbReference>
<dbReference type="Gene3D" id="1.20.120.160">
    <property type="entry name" value="HPT domain"/>
    <property type="match status" value="1"/>
</dbReference>
<evidence type="ECO:0000313" key="6">
    <source>
        <dbReference type="EMBL" id="QVL33918.1"/>
    </source>
</evidence>
<dbReference type="Pfam" id="PF00072">
    <property type="entry name" value="Response_reg"/>
    <property type="match status" value="1"/>
</dbReference>
<dbReference type="PANTHER" id="PTHR45339">
    <property type="entry name" value="HYBRID SIGNAL TRANSDUCTION HISTIDINE KINASE J"/>
    <property type="match status" value="1"/>
</dbReference>
<evidence type="ECO:0000256" key="1">
    <source>
        <dbReference type="ARBA" id="ARBA00022553"/>
    </source>
</evidence>
<dbReference type="RefSeq" id="WP_213498894.1">
    <property type="nucleotide sequence ID" value="NZ_CP074694.1"/>
</dbReference>
<evidence type="ECO:0000259" key="4">
    <source>
        <dbReference type="PROSITE" id="PS50110"/>
    </source>
</evidence>
<keyword evidence="7" id="KW-1185">Reference proteome</keyword>
<dbReference type="Pfam" id="PF01627">
    <property type="entry name" value="Hpt"/>
    <property type="match status" value="1"/>
</dbReference>
<dbReference type="Gene3D" id="3.40.50.2300">
    <property type="match status" value="1"/>
</dbReference>